<sequence length="288" mass="33374">MDLTTFVFAGLPVIIQQYADFYKKRDLEATLKELESDQGLPRIKEYDFIVEKLGNYHILLLYFTQIATVHAGRMLGGSGSHNSNVYNRGSPLDFDYWAKLLDDETWDYKHMLKHFKDSENFVGRLVNENQRYQYYGKFGPLRVDVDIPDFLHKWTMAASELGYNFSDPNAHQTPSFTAQSISIRNGIRESTYDAFVKKKTMWHPTIHRYSQADRVTLKGYQLQTLNSTDFDWRQQHRLRGCLQSSRNPTYSSRQEGSHRLRGGVRVSILLTKSGIGPQEVLQADQSKN</sequence>
<evidence type="ECO:0000256" key="4">
    <source>
        <dbReference type="ARBA" id="ARBA00022827"/>
    </source>
</evidence>
<dbReference type="PANTHER" id="PTHR11552">
    <property type="entry name" value="GLUCOSE-METHANOL-CHOLINE GMC OXIDOREDUCTASE"/>
    <property type="match status" value="1"/>
</dbReference>
<keyword evidence="4" id="KW-0274">FAD</keyword>
<dbReference type="Gene3D" id="3.30.560.10">
    <property type="entry name" value="Glucose Oxidase, domain 3"/>
    <property type="match status" value="1"/>
</dbReference>
<proteinExistence type="inferred from homology"/>
<name>A0A226DD01_FOLCA</name>
<evidence type="ECO:0000259" key="5">
    <source>
        <dbReference type="Pfam" id="PF00732"/>
    </source>
</evidence>
<dbReference type="AlphaFoldDB" id="A0A226DD01"/>
<reference evidence="6 7" key="1">
    <citation type="submission" date="2015-12" db="EMBL/GenBank/DDBJ databases">
        <title>The genome of Folsomia candida.</title>
        <authorList>
            <person name="Faddeeva A."/>
            <person name="Derks M.F."/>
            <person name="Anvar Y."/>
            <person name="Smit S."/>
            <person name="Van Straalen N."/>
            <person name="Roelofs D."/>
        </authorList>
    </citation>
    <scope>NUCLEOTIDE SEQUENCE [LARGE SCALE GENOMIC DNA]</scope>
    <source>
        <strain evidence="6 7">VU population</strain>
        <tissue evidence="6">Whole body</tissue>
    </source>
</reference>
<comment type="cofactor">
    <cofactor evidence="1">
        <name>FAD</name>
        <dbReference type="ChEBI" id="CHEBI:57692"/>
    </cofactor>
</comment>
<keyword evidence="7" id="KW-1185">Reference proteome</keyword>
<evidence type="ECO:0000313" key="7">
    <source>
        <dbReference type="Proteomes" id="UP000198287"/>
    </source>
</evidence>
<dbReference type="OrthoDB" id="7776036at2759"/>
<dbReference type="GO" id="GO:0050660">
    <property type="term" value="F:flavin adenine dinucleotide binding"/>
    <property type="evidence" value="ECO:0007669"/>
    <property type="project" value="InterPro"/>
</dbReference>
<accession>A0A226DD01</accession>
<evidence type="ECO:0000256" key="3">
    <source>
        <dbReference type="ARBA" id="ARBA00022630"/>
    </source>
</evidence>
<dbReference type="InterPro" id="IPR012132">
    <property type="entry name" value="GMC_OxRdtase"/>
</dbReference>
<dbReference type="SUPFAM" id="SSF51905">
    <property type="entry name" value="FAD/NAD(P)-binding domain"/>
    <property type="match status" value="1"/>
</dbReference>
<dbReference type="InterPro" id="IPR000172">
    <property type="entry name" value="GMC_OxRdtase_N"/>
</dbReference>
<protein>
    <submittedName>
        <fullName evidence="6">Oxygen-dependent choline dehydrogenase</fullName>
    </submittedName>
</protein>
<dbReference type="EMBL" id="LNIX01000026">
    <property type="protein sequence ID" value="OXA42501.1"/>
    <property type="molecule type" value="Genomic_DNA"/>
</dbReference>
<comment type="similarity">
    <text evidence="2">Belongs to the GMC oxidoreductase family.</text>
</comment>
<gene>
    <name evidence="6" type="ORF">Fcan01_22810</name>
</gene>
<evidence type="ECO:0000313" key="6">
    <source>
        <dbReference type="EMBL" id="OXA42501.1"/>
    </source>
</evidence>
<comment type="caution">
    <text evidence="6">The sequence shown here is derived from an EMBL/GenBank/DDBJ whole genome shotgun (WGS) entry which is preliminary data.</text>
</comment>
<dbReference type="Pfam" id="PF00732">
    <property type="entry name" value="GMC_oxred_N"/>
    <property type="match status" value="1"/>
</dbReference>
<dbReference type="PANTHER" id="PTHR11552:SF147">
    <property type="entry name" value="CHOLINE DEHYDROGENASE, MITOCHONDRIAL"/>
    <property type="match status" value="1"/>
</dbReference>
<keyword evidence="3" id="KW-0285">Flavoprotein</keyword>
<dbReference type="Proteomes" id="UP000198287">
    <property type="component" value="Unassembled WGS sequence"/>
</dbReference>
<evidence type="ECO:0000256" key="1">
    <source>
        <dbReference type="ARBA" id="ARBA00001974"/>
    </source>
</evidence>
<feature type="domain" description="Glucose-methanol-choline oxidoreductase N-terminal" evidence="5">
    <location>
        <begin position="64"/>
        <end position="279"/>
    </location>
</feature>
<evidence type="ECO:0000256" key="2">
    <source>
        <dbReference type="ARBA" id="ARBA00010790"/>
    </source>
</evidence>
<dbReference type="Gene3D" id="3.50.50.60">
    <property type="entry name" value="FAD/NAD(P)-binding domain"/>
    <property type="match status" value="1"/>
</dbReference>
<dbReference type="GO" id="GO:0016614">
    <property type="term" value="F:oxidoreductase activity, acting on CH-OH group of donors"/>
    <property type="evidence" value="ECO:0007669"/>
    <property type="project" value="InterPro"/>
</dbReference>
<organism evidence="6 7">
    <name type="scientific">Folsomia candida</name>
    <name type="common">Springtail</name>
    <dbReference type="NCBI Taxonomy" id="158441"/>
    <lineage>
        <taxon>Eukaryota</taxon>
        <taxon>Metazoa</taxon>
        <taxon>Ecdysozoa</taxon>
        <taxon>Arthropoda</taxon>
        <taxon>Hexapoda</taxon>
        <taxon>Collembola</taxon>
        <taxon>Entomobryomorpha</taxon>
        <taxon>Isotomoidea</taxon>
        <taxon>Isotomidae</taxon>
        <taxon>Proisotominae</taxon>
        <taxon>Folsomia</taxon>
    </lineage>
</organism>
<dbReference type="InterPro" id="IPR036188">
    <property type="entry name" value="FAD/NAD-bd_sf"/>
</dbReference>